<name>A0ABX8QT58_9ACTN</name>
<evidence type="ECO:0000313" key="1">
    <source>
        <dbReference type="EMBL" id="QXJ21943.1"/>
    </source>
</evidence>
<dbReference type="RefSeq" id="WP_231335131.1">
    <property type="nucleotide sequence ID" value="NZ_CP059572.1"/>
</dbReference>
<proteinExistence type="predicted"/>
<dbReference type="Proteomes" id="UP001049518">
    <property type="component" value="Chromosome"/>
</dbReference>
<keyword evidence="2" id="KW-1185">Reference proteome</keyword>
<evidence type="ECO:0008006" key="3">
    <source>
        <dbReference type="Google" id="ProtNLM"/>
    </source>
</evidence>
<evidence type="ECO:0000313" key="2">
    <source>
        <dbReference type="Proteomes" id="UP001049518"/>
    </source>
</evidence>
<reference evidence="1" key="1">
    <citation type="submission" date="2020-07" db="EMBL/GenBank/DDBJ databases">
        <authorList>
            <person name="Tarantini F.S."/>
            <person name="Hong K.W."/>
            <person name="Chan K.G."/>
        </authorList>
    </citation>
    <scope>NUCLEOTIDE SEQUENCE</scope>
    <source>
        <strain evidence="1">32-07</strain>
    </source>
</reference>
<organism evidence="1 2">
    <name type="scientific">Actinomadura graeca</name>
    <dbReference type="NCBI Taxonomy" id="2750812"/>
    <lineage>
        <taxon>Bacteria</taxon>
        <taxon>Bacillati</taxon>
        <taxon>Actinomycetota</taxon>
        <taxon>Actinomycetes</taxon>
        <taxon>Streptosporangiales</taxon>
        <taxon>Thermomonosporaceae</taxon>
        <taxon>Actinomadura</taxon>
    </lineage>
</organism>
<sequence>MSESVDLNRASRIRVALSEAAAALADRATGLARTDADGLPGDVTDEARQLAAAVEDVVRLAVLYDRRRGAPWAAIGEALGEVSKQAAQERYAEAGREVDQAIIESWLTGDSRVAGLPTGAEASPETLARLDGWAAVRQQEAMIGGDPDHQVSAGLVPMSTAEHGAMVEAAAGLLEEAATGSPSRSQALQIGYARRVVEWYERLVADETATPGVTGKSVDDLRERLAEARTRLTEAKTGVPRPGRPLT</sequence>
<protein>
    <recommendedName>
        <fullName evidence="3">DUF222 domain-containing protein</fullName>
    </recommendedName>
</protein>
<dbReference type="EMBL" id="CP059572">
    <property type="protein sequence ID" value="QXJ21943.1"/>
    <property type="molecule type" value="Genomic_DNA"/>
</dbReference>
<accession>A0ABX8QT58</accession>
<gene>
    <name evidence="1" type="ORF">AGRA3207_002860</name>
</gene>